<name>A0A6F9Y3Q2_9LACO</name>
<dbReference type="Proteomes" id="UP000494160">
    <property type="component" value="Unassembled WGS sequence"/>
</dbReference>
<comment type="caution">
    <text evidence="1">The sequence shown here is derived from an EMBL/GenBank/DDBJ whole genome shotgun (WGS) entry which is preliminary data.</text>
</comment>
<evidence type="ECO:0008006" key="2">
    <source>
        <dbReference type="Google" id="ProtNLM"/>
    </source>
</evidence>
<dbReference type="AlphaFoldDB" id="A0A6F9Y3Q2"/>
<dbReference type="RefSeq" id="WP_172577016.1">
    <property type="nucleotide sequence ID" value="NZ_BLAP01000029.1"/>
</dbReference>
<sequence length="61" mass="7127">MARTRIKLISGYEADIEDLVNDFIEDPKNKVKKVNAVDFYLFDVYDDETYITACINYELGK</sequence>
<protein>
    <recommendedName>
        <fullName evidence="2">Sporulation protein Cse60</fullName>
    </recommendedName>
</protein>
<gene>
    <name evidence="1" type="ORF">SN811_05870</name>
</gene>
<reference evidence="1" key="1">
    <citation type="submission" date="2019-10" db="EMBL/GenBank/DDBJ databases">
        <title>Lactobacillus agilis SN811 Whole Genome Sequencing Project.</title>
        <authorList>
            <person name="Suzuki S."/>
            <person name="Endo A."/>
            <person name="Maeno S."/>
            <person name="Shiwa Y."/>
            <person name="Matsutani M."/>
            <person name="Kajikawa A."/>
        </authorList>
    </citation>
    <scope>NUCLEOTIDE SEQUENCE</scope>
    <source>
        <strain evidence="1">SN811</strain>
    </source>
</reference>
<proteinExistence type="predicted"/>
<evidence type="ECO:0000313" key="1">
    <source>
        <dbReference type="EMBL" id="GET12087.1"/>
    </source>
</evidence>
<dbReference type="EMBL" id="BLAP01000029">
    <property type="protein sequence ID" value="GET12087.1"/>
    <property type="molecule type" value="Genomic_DNA"/>
</dbReference>
<organism evidence="1">
    <name type="scientific">Ligilactobacillus agilis</name>
    <dbReference type="NCBI Taxonomy" id="1601"/>
    <lineage>
        <taxon>Bacteria</taxon>
        <taxon>Bacillati</taxon>
        <taxon>Bacillota</taxon>
        <taxon>Bacilli</taxon>
        <taxon>Lactobacillales</taxon>
        <taxon>Lactobacillaceae</taxon>
        <taxon>Ligilactobacillus</taxon>
    </lineage>
</organism>
<accession>A0A6F9Y3Q2</accession>